<evidence type="ECO:0000256" key="6">
    <source>
        <dbReference type="ARBA" id="ARBA00022833"/>
    </source>
</evidence>
<dbReference type="CDD" id="cd01286">
    <property type="entry name" value="deoxycytidylate_deaminase"/>
    <property type="match status" value="1"/>
</dbReference>
<dbReference type="Gene3D" id="3.40.140.10">
    <property type="entry name" value="Cytidine Deaminase, domain 2"/>
    <property type="match status" value="1"/>
</dbReference>
<name>A0A139HFX9_9PEZI</name>
<keyword evidence="3" id="KW-0479">Metal-binding</keyword>
<evidence type="ECO:0000313" key="13">
    <source>
        <dbReference type="Proteomes" id="UP000070133"/>
    </source>
</evidence>
<evidence type="ECO:0000256" key="7">
    <source>
        <dbReference type="ARBA" id="ARBA00038938"/>
    </source>
</evidence>
<dbReference type="InterPro" id="IPR015517">
    <property type="entry name" value="dCMP_deaminase-rel"/>
</dbReference>
<keyword evidence="6" id="KW-0862">Zinc</keyword>
<dbReference type="Pfam" id="PF00383">
    <property type="entry name" value="dCMP_cyt_deam_1"/>
    <property type="match status" value="1"/>
</dbReference>
<evidence type="ECO:0000256" key="3">
    <source>
        <dbReference type="ARBA" id="ARBA00022723"/>
    </source>
</evidence>
<organism evidence="12 13">
    <name type="scientific">Pseudocercospora eumusae</name>
    <dbReference type="NCBI Taxonomy" id="321146"/>
    <lineage>
        <taxon>Eukaryota</taxon>
        <taxon>Fungi</taxon>
        <taxon>Dikarya</taxon>
        <taxon>Ascomycota</taxon>
        <taxon>Pezizomycotina</taxon>
        <taxon>Dothideomycetes</taxon>
        <taxon>Dothideomycetidae</taxon>
        <taxon>Mycosphaerellales</taxon>
        <taxon>Mycosphaerellaceae</taxon>
        <taxon>Pseudocercospora</taxon>
    </lineage>
</organism>
<dbReference type="STRING" id="321146.A0A139HFX9"/>
<dbReference type="PANTHER" id="PTHR11086">
    <property type="entry name" value="DEOXYCYTIDYLATE DEAMINASE-RELATED"/>
    <property type="match status" value="1"/>
</dbReference>
<dbReference type="EC" id="3.5.4.12" evidence="7"/>
<dbReference type="OrthoDB" id="6710946at2759"/>
<accession>A0A139HFX9</accession>
<feature type="compositionally biased region" description="Low complexity" evidence="10">
    <location>
        <begin position="514"/>
        <end position="524"/>
    </location>
</feature>
<gene>
    <name evidence="12" type="ORF">AC578_2691</name>
</gene>
<evidence type="ECO:0000256" key="10">
    <source>
        <dbReference type="SAM" id="MobiDB-lite"/>
    </source>
</evidence>
<comment type="cofactor">
    <cofactor evidence="1">
        <name>Zn(2+)</name>
        <dbReference type="ChEBI" id="CHEBI:29105"/>
    </cofactor>
</comment>
<dbReference type="AlphaFoldDB" id="A0A139HFX9"/>
<dbReference type="SUPFAM" id="SSF53927">
    <property type="entry name" value="Cytidine deaminase-like"/>
    <property type="match status" value="1"/>
</dbReference>
<dbReference type="GO" id="GO:0004132">
    <property type="term" value="F:dCMP deaminase activity"/>
    <property type="evidence" value="ECO:0007669"/>
    <property type="project" value="UniProtKB-EC"/>
</dbReference>
<dbReference type="InterPro" id="IPR035105">
    <property type="entry name" value="Deoxycytidylate_deaminase_dom"/>
</dbReference>
<feature type="region of interest" description="Disordered" evidence="10">
    <location>
        <begin position="514"/>
        <end position="626"/>
    </location>
</feature>
<dbReference type="PANTHER" id="PTHR11086:SF18">
    <property type="entry name" value="DEOXYCYTIDYLATE DEAMINASE"/>
    <property type="match status" value="1"/>
</dbReference>
<dbReference type="GO" id="GO:0009165">
    <property type="term" value="P:nucleotide biosynthetic process"/>
    <property type="evidence" value="ECO:0007669"/>
    <property type="project" value="UniProtKB-KW"/>
</dbReference>
<dbReference type="InterPro" id="IPR016192">
    <property type="entry name" value="APOBEC/CMP_deaminase_Zn-bd"/>
</dbReference>
<dbReference type="Proteomes" id="UP000070133">
    <property type="component" value="Unassembled WGS sequence"/>
</dbReference>
<protein>
    <recommendedName>
        <fullName evidence="9">Deoxycytidylate deaminase</fullName>
        <ecNumber evidence="7">3.5.4.12</ecNumber>
    </recommendedName>
    <alternativeName>
        <fullName evidence="8">dCMP deaminase</fullName>
    </alternativeName>
</protein>
<comment type="similarity">
    <text evidence="2">Belongs to the cytidine and deoxycytidylate deaminase family.</text>
</comment>
<feature type="domain" description="CMP/dCMP-type deaminase" evidence="11">
    <location>
        <begin position="166"/>
        <end position="308"/>
    </location>
</feature>
<keyword evidence="5" id="KW-0378">Hydrolase</keyword>
<evidence type="ECO:0000256" key="2">
    <source>
        <dbReference type="ARBA" id="ARBA00006576"/>
    </source>
</evidence>
<keyword evidence="4" id="KW-0545">Nucleotide biosynthesis</keyword>
<dbReference type="GO" id="GO:0005737">
    <property type="term" value="C:cytoplasm"/>
    <property type="evidence" value="ECO:0007669"/>
    <property type="project" value="TreeGrafter"/>
</dbReference>
<keyword evidence="13" id="KW-1185">Reference proteome</keyword>
<reference evidence="12 13" key="1">
    <citation type="submission" date="2015-07" db="EMBL/GenBank/DDBJ databases">
        <title>Comparative genomics of the Sigatoka disease complex on banana suggests a link between parallel evolutionary changes in Pseudocercospora fijiensis and Pseudocercospora eumusae and increased virulence on the banana host.</title>
        <authorList>
            <person name="Chang T.-C."/>
            <person name="Salvucci A."/>
            <person name="Crous P.W."/>
            <person name="Stergiopoulos I."/>
        </authorList>
    </citation>
    <scope>NUCLEOTIDE SEQUENCE [LARGE SCALE GENOMIC DNA]</scope>
    <source>
        <strain evidence="12 13">CBS 114824</strain>
    </source>
</reference>
<evidence type="ECO:0000256" key="5">
    <source>
        <dbReference type="ARBA" id="ARBA00022801"/>
    </source>
</evidence>
<dbReference type="GO" id="GO:0008270">
    <property type="term" value="F:zinc ion binding"/>
    <property type="evidence" value="ECO:0007669"/>
    <property type="project" value="InterPro"/>
</dbReference>
<evidence type="ECO:0000256" key="9">
    <source>
        <dbReference type="ARBA" id="ARBA00071582"/>
    </source>
</evidence>
<sequence length="626" mass="68669">MANVFLQLVLDYLVQKHDFQVLNLPHPSATPSTIRHPGATFSNIDDLLHHATKYWRADFVTTCIYDENIADTLSTRPFFVLVHVDAPVSLRWQRFKDRCAKAALTPPSLEQFVLRDDDQHYSPITALATLASRAHIKLLNSTKSIPKLWASLDAINLTDPSRIRPAWDHYFMTLASLAARRSNCMRRQVGCVLVRNKRVMATGYNGTPRNMTNCNDGGCPRCNGRNALGLSGGADLSTCLCIHAEENALLEAGRERIGDGGVLYCNTCPCLTCTIKIVQVGITEVVFSQSYYMDKAAAEIFEEAGVKLRQYSPPKEGLVDLNSQWDELVKTDKAPCLMDRQSGKEVWTHGIFTTDEQPTGKDIKDMFMRTSIPLLGETWTCGNDCTICEKASKDANARCHDLAMAIAGEKRRLPHLGPENIQDYLGCSYRWSSEPRHGDIQYSAACADCIPAIEELPEMTASAITLVESTQEESEVPRLACHQMDSLGPGARPECSCAGDAAKRSEASLWELSSSVAQSSVPESRASPTVLEMDCDSDSPLKDDMDGTSSRQRSDVPPVVMVTPNSPTPSPTRAKPDSPDGDPNSGSDHYPALGIIVGKEGKNGYHPVSRSAKPRPVTAPEHETAE</sequence>
<proteinExistence type="inferred from homology"/>
<evidence type="ECO:0000256" key="4">
    <source>
        <dbReference type="ARBA" id="ARBA00022727"/>
    </source>
</evidence>
<dbReference type="InterPro" id="IPR002125">
    <property type="entry name" value="CMP_dCMP_dom"/>
</dbReference>
<evidence type="ECO:0000256" key="8">
    <source>
        <dbReference type="ARBA" id="ARBA00041763"/>
    </source>
</evidence>
<dbReference type="FunFam" id="3.40.140.10:FF:000035">
    <property type="entry name" value="dCMP deaminase"/>
    <property type="match status" value="1"/>
</dbReference>
<evidence type="ECO:0000256" key="1">
    <source>
        <dbReference type="ARBA" id="ARBA00001947"/>
    </source>
</evidence>
<comment type="caution">
    <text evidence="12">The sequence shown here is derived from an EMBL/GenBank/DDBJ whole genome shotgun (WGS) entry which is preliminary data.</text>
</comment>
<dbReference type="EMBL" id="LFZN01000057">
    <property type="protein sequence ID" value="KXT01302.1"/>
    <property type="molecule type" value="Genomic_DNA"/>
</dbReference>
<dbReference type="PROSITE" id="PS51747">
    <property type="entry name" value="CYT_DCMP_DEAMINASES_2"/>
    <property type="match status" value="1"/>
</dbReference>
<dbReference type="InterPro" id="IPR016193">
    <property type="entry name" value="Cytidine_deaminase-like"/>
</dbReference>
<evidence type="ECO:0000259" key="11">
    <source>
        <dbReference type="PROSITE" id="PS51747"/>
    </source>
</evidence>
<dbReference type="PROSITE" id="PS00903">
    <property type="entry name" value="CYT_DCMP_DEAMINASES_1"/>
    <property type="match status" value="1"/>
</dbReference>
<evidence type="ECO:0000313" key="12">
    <source>
        <dbReference type="EMBL" id="KXT01302.1"/>
    </source>
</evidence>